<keyword evidence="13" id="KW-1185">Reference proteome</keyword>
<proteinExistence type="inferred from homology"/>
<feature type="transmembrane region" description="Helical" evidence="11">
    <location>
        <begin position="67"/>
        <end position="87"/>
    </location>
</feature>
<dbReference type="InterPro" id="IPR000133">
    <property type="entry name" value="ER_ret_rcpt"/>
</dbReference>
<gene>
    <name evidence="12" type="ORF">TRFO_14463</name>
</gene>
<dbReference type="GO" id="GO:0015031">
    <property type="term" value="P:protein transport"/>
    <property type="evidence" value="ECO:0007669"/>
    <property type="project" value="UniProtKB-KW"/>
</dbReference>
<comment type="subcellular location">
    <subcellularLocation>
        <location evidence="1">Endoplasmic reticulum membrane</location>
        <topology evidence="1">Multi-pass membrane protein</topology>
    </subcellularLocation>
</comment>
<keyword evidence="9 11" id="KW-0472">Membrane</keyword>
<dbReference type="GO" id="GO:0006621">
    <property type="term" value="P:protein retention in ER lumen"/>
    <property type="evidence" value="ECO:0007669"/>
    <property type="project" value="InterPro"/>
</dbReference>
<sequence>MNFFRDFAASFSYQMQLDILDILPFVIVLSNVWKIHSSAGISRHFVGFTCASAALSLITSRNVRGCFIAFTKFFLTLILYCSIKFKFPLKSDKFRDPKWTFLIIPVSLVLSLFAFPREGLKSYLSTVGHWFNAFAVACQVTVTKQSRRITLLSGYFVVFIICKYCTIYLMVNRAFNTSGSEMWYAFLCGATSMVLSIDLLYFAYYAKQRIDDFELPSGQFTDFN</sequence>
<keyword evidence="7" id="KW-0653">Protein transport</keyword>
<evidence type="ECO:0000313" key="13">
    <source>
        <dbReference type="Proteomes" id="UP000179807"/>
    </source>
</evidence>
<keyword evidence="10" id="KW-0675">Receptor</keyword>
<accession>A0A1J4KV48</accession>
<name>A0A1J4KV48_9EUKA</name>
<dbReference type="GO" id="GO:0046923">
    <property type="term" value="F:ER retention sequence binding"/>
    <property type="evidence" value="ECO:0007669"/>
    <property type="project" value="InterPro"/>
</dbReference>
<comment type="similarity">
    <text evidence="2">Belongs to the ERD2 family.</text>
</comment>
<reference evidence="12" key="1">
    <citation type="submission" date="2016-10" db="EMBL/GenBank/DDBJ databases">
        <authorList>
            <person name="Benchimol M."/>
            <person name="Almeida L.G."/>
            <person name="Vasconcelos A.T."/>
            <person name="Perreira-Neves A."/>
            <person name="Rosa I.A."/>
            <person name="Tasca T."/>
            <person name="Bogo M.R."/>
            <person name="de Souza W."/>
        </authorList>
    </citation>
    <scope>NUCLEOTIDE SEQUENCE [LARGE SCALE GENOMIC DNA]</scope>
    <source>
        <strain evidence="12">K</strain>
    </source>
</reference>
<evidence type="ECO:0000256" key="9">
    <source>
        <dbReference type="ARBA" id="ARBA00023136"/>
    </source>
</evidence>
<dbReference type="VEuPathDB" id="TrichDB:TRFO_14463"/>
<dbReference type="AlphaFoldDB" id="A0A1J4KV48"/>
<dbReference type="GeneID" id="94832536"/>
<dbReference type="OrthoDB" id="9049620at2759"/>
<evidence type="ECO:0000256" key="8">
    <source>
        <dbReference type="ARBA" id="ARBA00022989"/>
    </source>
</evidence>
<evidence type="ECO:0000256" key="6">
    <source>
        <dbReference type="ARBA" id="ARBA00022892"/>
    </source>
</evidence>
<feature type="transmembrane region" description="Helical" evidence="11">
    <location>
        <begin position="149"/>
        <end position="171"/>
    </location>
</feature>
<keyword evidence="3" id="KW-0813">Transport</keyword>
<keyword evidence="5" id="KW-0256">Endoplasmic reticulum</keyword>
<evidence type="ECO:0008006" key="14">
    <source>
        <dbReference type="Google" id="ProtNLM"/>
    </source>
</evidence>
<dbReference type="Pfam" id="PF00810">
    <property type="entry name" value="ER_lumen_recept"/>
    <property type="match status" value="1"/>
</dbReference>
<dbReference type="EMBL" id="MLAK01000272">
    <property type="protein sequence ID" value="OHT15107.1"/>
    <property type="molecule type" value="Genomic_DNA"/>
</dbReference>
<protein>
    <recommendedName>
        <fullName evidence="14">ER lumen protein retaining receptor</fullName>
    </recommendedName>
</protein>
<comment type="caution">
    <text evidence="12">The sequence shown here is derived from an EMBL/GenBank/DDBJ whole genome shotgun (WGS) entry which is preliminary data.</text>
</comment>
<organism evidence="12 13">
    <name type="scientific">Tritrichomonas foetus</name>
    <dbReference type="NCBI Taxonomy" id="1144522"/>
    <lineage>
        <taxon>Eukaryota</taxon>
        <taxon>Metamonada</taxon>
        <taxon>Parabasalia</taxon>
        <taxon>Tritrichomonadida</taxon>
        <taxon>Tritrichomonadidae</taxon>
        <taxon>Tritrichomonas</taxon>
    </lineage>
</organism>
<evidence type="ECO:0000256" key="5">
    <source>
        <dbReference type="ARBA" id="ARBA00022824"/>
    </source>
</evidence>
<evidence type="ECO:0000256" key="10">
    <source>
        <dbReference type="ARBA" id="ARBA00023170"/>
    </source>
</evidence>
<keyword evidence="6" id="KW-0931">ER-Golgi transport</keyword>
<evidence type="ECO:0000256" key="2">
    <source>
        <dbReference type="ARBA" id="ARBA00010120"/>
    </source>
</evidence>
<feature type="transmembrane region" description="Helical" evidence="11">
    <location>
        <begin position="183"/>
        <end position="204"/>
    </location>
</feature>
<evidence type="ECO:0000256" key="4">
    <source>
        <dbReference type="ARBA" id="ARBA00022692"/>
    </source>
</evidence>
<dbReference type="Proteomes" id="UP000179807">
    <property type="component" value="Unassembled WGS sequence"/>
</dbReference>
<keyword evidence="8 11" id="KW-1133">Transmembrane helix</keyword>
<keyword evidence="4 11" id="KW-0812">Transmembrane</keyword>
<feature type="transmembrane region" description="Helical" evidence="11">
    <location>
        <begin position="99"/>
        <end position="116"/>
    </location>
</feature>
<dbReference type="RefSeq" id="XP_068368243.1">
    <property type="nucleotide sequence ID" value="XM_068497832.1"/>
</dbReference>
<evidence type="ECO:0000256" key="7">
    <source>
        <dbReference type="ARBA" id="ARBA00022927"/>
    </source>
</evidence>
<evidence type="ECO:0000256" key="11">
    <source>
        <dbReference type="SAM" id="Phobius"/>
    </source>
</evidence>
<evidence type="ECO:0000256" key="3">
    <source>
        <dbReference type="ARBA" id="ARBA00022448"/>
    </source>
</evidence>
<dbReference type="GO" id="GO:0016192">
    <property type="term" value="P:vesicle-mediated transport"/>
    <property type="evidence" value="ECO:0007669"/>
    <property type="project" value="UniProtKB-KW"/>
</dbReference>
<evidence type="ECO:0000256" key="1">
    <source>
        <dbReference type="ARBA" id="ARBA00004477"/>
    </source>
</evidence>
<evidence type="ECO:0000313" key="12">
    <source>
        <dbReference type="EMBL" id="OHT15107.1"/>
    </source>
</evidence>
<dbReference type="GO" id="GO:0005789">
    <property type="term" value="C:endoplasmic reticulum membrane"/>
    <property type="evidence" value="ECO:0007669"/>
    <property type="project" value="UniProtKB-SubCell"/>
</dbReference>